<evidence type="ECO:0000256" key="1">
    <source>
        <dbReference type="ARBA" id="ARBA00022614"/>
    </source>
</evidence>
<evidence type="ECO:0000259" key="7">
    <source>
        <dbReference type="PROSITE" id="PS50853"/>
    </source>
</evidence>
<dbReference type="SUPFAM" id="SSF49265">
    <property type="entry name" value="Fibronectin type III"/>
    <property type="match status" value="1"/>
</dbReference>
<keyword evidence="6" id="KW-0472">Membrane</keyword>
<dbReference type="SMART" id="SM00369">
    <property type="entry name" value="LRR_TYP"/>
    <property type="match status" value="3"/>
</dbReference>
<dbReference type="PROSITE" id="PS50853">
    <property type="entry name" value="FN3"/>
    <property type="match status" value="1"/>
</dbReference>
<evidence type="ECO:0000256" key="4">
    <source>
        <dbReference type="ARBA" id="ARBA00023157"/>
    </source>
</evidence>
<accession>A0A553NJS9</accession>
<evidence type="ECO:0000256" key="2">
    <source>
        <dbReference type="ARBA" id="ARBA00022729"/>
    </source>
</evidence>
<dbReference type="AlphaFoldDB" id="A0A553NJS9"/>
<dbReference type="PROSITE" id="PS51450">
    <property type="entry name" value="LRR"/>
    <property type="match status" value="1"/>
</dbReference>
<dbReference type="EMBL" id="SRMA01026899">
    <property type="protein sequence ID" value="TRY65696.1"/>
    <property type="molecule type" value="Genomic_DNA"/>
</dbReference>
<keyword evidence="1" id="KW-0433">Leucine-rich repeat</keyword>
<keyword evidence="6" id="KW-0812">Transmembrane</keyword>
<reference evidence="8 9" key="1">
    <citation type="journal article" date="2019" name="Sci. Data">
        <title>Hybrid genome assembly and annotation of Danionella translucida.</title>
        <authorList>
            <person name="Kadobianskyi M."/>
            <person name="Schulze L."/>
            <person name="Schuelke M."/>
            <person name="Judkewitz B."/>
        </authorList>
    </citation>
    <scope>NUCLEOTIDE SEQUENCE [LARGE SCALE GENOMIC DNA]</scope>
    <source>
        <strain evidence="8 9">Bolton</strain>
    </source>
</reference>
<dbReference type="Pfam" id="PF13855">
    <property type="entry name" value="LRR_8"/>
    <property type="match status" value="1"/>
</dbReference>
<dbReference type="InterPro" id="IPR000483">
    <property type="entry name" value="Cys-rich_flank_reg_C"/>
</dbReference>
<evidence type="ECO:0000256" key="3">
    <source>
        <dbReference type="ARBA" id="ARBA00022737"/>
    </source>
</evidence>
<feature type="domain" description="Fibronectin type-III" evidence="7">
    <location>
        <begin position="265"/>
        <end position="366"/>
    </location>
</feature>
<keyword evidence="4" id="KW-1015">Disulfide bond</keyword>
<dbReference type="Gene3D" id="3.80.10.10">
    <property type="entry name" value="Ribonuclease Inhibitor"/>
    <property type="match status" value="1"/>
</dbReference>
<dbReference type="CDD" id="cd00063">
    <property type="entry name" value="FN3"/>
    <property type="match status" value="1"/>
</dbReference>
<keyword evidence="3" id="KW-0677">Repeat</keyword>
<dbReference type="Proteomes" id="UP000316079">
    <property type="component" value="Unassembled WGS sequence"/>
</dbReference>
<keyword evidence="9" id="KW-1185">Reference proteome</keyword>
<dbReference type="SUPFAM" id="SSF52058">
    <property type="entry name" value="L domain-like"/>
    <property type="match status" value="1"/>
</dbReference>
<comment type="caution">
    <text evidence="8">The sequence shown here is derived from an EMBL/GenBank/DDBJ whole genome shotgun (WGS) entry which is preliminary data.</text>
</comment>
<dbReference type="InterPro" id="IPR001611">
    <property type="entry name" value="Leu-rich_rpt"/>
</dbReference>
<dbReference type="STRING" id="623744.A0A553NJS9"/>
<feature type="compositionally biased region" description="Basic residues" evidence="5">
    <location>
        <begin position="202"/>
        <end position="213"/>
    </location>
</feature>
<dbReference type="InterPro" id="IPR036116">
    <property type="entry name" value="FN3_sf"/>
</dbReference>
<feature type="region of interest" description="Disordered" evidence="5">
    <location>
        <begin position="197"/>
        <end position="223"/>
    </location>
</feature>
<dbReference type="PANTHER" id="PTHR24366:SF96">
    <property type="entry name" value="LEUCINE RICH REPEAT CONTAINING 53"/>
    <property type="match status" value="1"/>
</dbReference>
<keyword evidence="2" id="KW-0732">Signal</keyword>
<dbReference type="InterPro" id="IPR003591">
    <property type="entry name" value="Leu-rich_rpt_typical-subtyp"/>
</dbReference>
<gene>
    <name evidence="8" type="ORF">DNTS_005546</name>
</gene>
<dbReference type="InterPro" id="IPR003961">
    <property type="entry name" value="FN3_dom"/>
</dbReference>
<proteinExistence type="predicted"/>
<evidence type="ECO:0000313" key="9">
    <source>
        <dbReference type="Proteomes" id="UP000316079"/>
    </source>
</evidence>
<evidence type="ECO:0000313" key="8">
    <source>
        <dbReference type="EMBL" id="TRY65696.1"/>
    </source>
</evidence>
<feature type="transmembrane region" description="Helical" evidence="6">
    <location>
        <begin position="375"/>
        <end position="397"/>
    </location>
</feature>
<sequence>MSRNKISQLHVEALKGLSSLNELMIDRNELTEVPSGLLDPLEAIEHLDLSENHISHIDPSAFGHLLHLKILKLNNNRLKVLSERVLSVNRALLQVDLNGNNWTCDCRMEKLKNWLTQAHSQGNLLNMFVHCLHPKVLAGKNLDYVSSKQLGNLSSCDSKPIVSDESVAGLKEEREKREGGKHVEIRVQADEMEQGPLTILQSKKKRKPFRSRKAGNGSYSDSTVAPFLEGQSISASQEPLKDQANNHVSRVLEMITDACQFNQHSILNVCVKDVTSSSATVHWSTTPDDELLQGKELNFRILFDRFGHAFRFPRYVYTLGSEQAVTLQELHPDSTYVTCVESVVDGTVCQVAPRDHCVGFVTLLPSFTSEVNLKVVTAAALVGNALLLLLIGGFWLGRALKRKIKNRKLSTHRHVHHMYSTRLPFRSAVAKTCVSSEFSGYQSGRPLSEERDLIQFPNDRFFHNSPTQRNEDAVMFRCSN</sequence>
<dbReference type="Gene3D" id="2.60.40.10">
    <property type="entry name" value="Immunoglobulins"/>
    <property type="match status" value="1"/>
</dbReference>
<name>A0A553NJS9_9TELE</name>
<dbReference type="OrthoDB" id="2013775at2759"/>
<dbReference type="PANTHER" id="PTHR24366">
    <property type="entry name" value="IG(IMMUNOGLOBULIN) AND LRR(LEUCINE RICH REPEAT) DOMAINS"/>
    <property type="match status" value="1"/>
</dbReference>
<organism evidence="8 9">
    <name type="scientific">Danionella cerebrum</name>
    <dbReference type="NCBI Taxonomy" id="2873325"/>
    <lineage>
        <taxon>Eukaryota</taxon>
        <taxon>Metazoa</taxon>
        <taxon>Chordata</taxon>
        <taxon>Craniata</taxon>
        <taxon>Vertebrata</taxon>
        <taxon>Euteleostomi</taxon>
        <taxon>Actinopterygii</taxon>
        <taxon>Neopterygii</taxon>
        <taxon>Teleostei</taxon>
        <taxon>Ostariophysi</taxon>
        <taxon>Cypriniformes</taxon>
        <taxon>Danionidae</taxon>
        <taxon>Danioninae</taxon>
        <taxon>Danionella</taxon>
    </lineage>
</organism>
<dbReference type="InterPro" id="IPR013783">
    <property type="entry name" value="Ig-like_fold"/>
</dbReference>
<dbReference type="SMART" id="SM00082">
    <property type="entry name" value="LRRCT"/>
    <property type="match status" value="1"/>
</dbReference>
<protein>
    <recommendedName>
        <fullName evidence="7">Fibronectin type-III domain-containing protein</fullName>
    </recommendedName>
</protein>
<evidence type="ECO:0000256" key="5">
    <source>
        <dbReference type="SAM" id="MobiDB-lite"/>
    </source>
</evidence>
<keyword evidence="6" id="KW-1133">Transmembrane helix</keyword>
<dbReference type="InterPro" id="IPR032675">
    <property type="entry name" value="LRR_dom_sf"/>
</dbReference>
<evidence type="ECO:0000256" key="6">
    <source>
        <dbReference type="SAM" id="Phobius"/>
    </source>
</evidence>